<name>A0A158H5B2_9BURK</name>
<evidence type="ECO:0000256" key="11">
    <source>
        <dbReference type="SAM" id="MobiDB-lite"/>
    </source>
</evidence>
<keyword evidence="5 10" id="KW-0255">Endonuclease</keyword>
<proteinExistence type="inferred from homology"/>
<evidence type="ECO:0000256" key="8">
    <source>
        <dbReference type="PIRSR" id="PIRSR640255-1"/>
    </source>
</evidence>
<dbReference type="InterPro" id="IPR018524">
    <property type="entry name" value="DNA/RNA_endonuclease_AS"/>
</dbReference>
<evidence type="ECO:0000256" key="7">
    <source>
        <dbReference type="ARBA" id="ARBA00022842"/>
    </source>
</evidence>
<dbReference type="GO" id="GO:0003676">
    <property type="term" value="F:nucleic acid binding"/>
    <property type="evidence" value="ECO:0007669"/>
    <property type="project" value="InterPro"/>
</dbReference>
<dbReference type="PANTHER" id="PTHR13966">
    <property type="entry name" value="ENDONUCLEASE RELATED"/>
    <property type="match status" value="1"/>
</dbReference>
<keyword evidence="16" id="KW-1185">Reference proteome</keyword>
<feature type="domain" description="ENPP1-3/EXOG-like endonuclease/phosphodiesterase" evidence="13">
    <location>
        <begin position="51"/>
        <end position="241"/>
    </location>
</feature>
<dbReference type="AlphaFoldDB" id="A0A158H5B2"/>
<dbReference type="Gene3D" id="3.40.570.10">
    <property type="entry name" value="Extracellular Endonuclease, subunit A"/>
    <property type="match status" value="1"/>
</dbReference>
<dbReference type="OrthoDB" id="9811262at2"/>
<feature type="domain" description="DNA/RNA non-specific endonuclease/pyrophosphatase/phosphodiesterase" evidence="14">
    <location>
        <begin position="50"/>
        <end position="241"/>
    </location>
</feature>
<protein>
    <recommendedName>
        <fullName evidence="10">Endonuclease</fullName>
        <ecNumber evidence="10">3.1.30.-</ecNumber>
    </recommendedName>
</protein>
<comment type="similarity">
    <text evidence="2 10">Belongs to the DNA/RNA non-specific endonuclease family.</text>
</comment>
<keyword evidence="4 9" id="KW-0479">Metal-binding</keyword>
<evidence type="ECO:0000256" key="9">
    <source>
        <dbReference type="PIRSR" id="PIRSR640255-2"/>
    </source>
</evidence>
<dbReference type="PANTHER" id="PTHR13966:SF5">
    <property type="entry name" value="ENDONUCLEASE G, MITOCHONDRIAL"/>
    <property type="match status" value="1"/>
</dbReference>
<sequence>MTARLKAFVAALFCASSLTAAASDCAQFSPGGQPPVVVNQKMRAATQELCYSDFAVLHSGVTKGPLWSAEHLTAEHVDDAKNNTRTNRFFAERKLPPSESAQLSDYKKSGYDRGHMSPAGDRWSKKGMAESFSLANIVPQNPSNNRRIWSRIEEAVRRLTEESGDAYVVTGPLFSGGELQTIGESRVFVPTQLYKVVYLPARELSFAVVVDNSAPTRDYTVKTVHELETMSGLRFPGIPESLKDKRIGGLKGV</sequence>
<feature type="region of interest" description="Disordered" evidence="11">
    <location>
        <begin position="98"/>
        <end position="117"/>
    </location>
</feature>
<evidence type="ECO:0000256" key="12">
    <source>
        <dbReference type="SAM" id="SignalP"/>
    </source>
</evidence>
<dbReference type="SMART" id="SM00477">
    <property type="entry name" value="NUC"/>
    <property type="match status" value="1"/>
</dbReference>
<evidence type="ECO:0000313" key="16">
    <source>
        <dbReference type="Proteomes" id="UP000054977"/>
    </source>
</evidence>
<reference evidence="15" key="1">
    <citation type="submission" date="2016-01" db="EMBL/GenBank/DDBJ databases">
        <authorList>
            <person name="Peeters C."/>
        </authorList>
    </citation>
    <scope>NUCLEOTIDE SEQUENCE [LARGE SCALE GENOMIC DNA]</scope>
    <source>
        <strain evidence="15">LMG 22934</strain>
    </source>
</reference>
<evidence type="ECO:0000256" key="5">
    <source>
        <dbReference type="ARBA" id="ARBA00022759"/>
    </source>
</evidence>
<evidence type="ECO:0000313" key="15">
    <source>
        <dbReference type="EMBL" id="SAL39562.1"/>
    </source>
</evidence>
<gene>
    <name evidence="15" type="ORF">AWB65_02971</name>
</gene>
<dbReference type="InterPro" id="IPR040255">
    <property type="entry name" value="Non-specific_endonuclease"/>
</dbReference>
<evidence type="ECO:0000256" key="3">
    <source>
        <dbReference type="ARBA" id="ARBA00022722"/>
    </source>
</evidence>
<feature type="binding site" evidence="9">
    <location>
        <position position="145"/>
    </location>
    <ligand>
        <name>Mg(2+)</name>
        <dbReference type="ChEBI" id="CHEBI:18420"/>
        <note>catalytic</note>
    </ligand>
</feature>
<evidence type="ECO:0000256" key="10">
    <source>
        <dbReference type="RuleBase" id="RU366055"/>
    </source>
</evidence>
<dbReference type="InterPro" id="IPR044925">
    <property type="entry name" value="His-Me_finger_sf"/>
</dbReference>
<organism evidence="15 16">
    <name type="scientific">Caballeronia humi</name>
    <dbReference type="NCBI Taxonomy" id="326474"/>
    <lineage>
        <taxon>Bacteria</taxon>
        <taxon>Pseudomonadati</taxon>
        <taxon>Pseudomonadota</taxon>
        <taxon>Betaproteobacteria</taxon>
        <taxon>Burkholderiales</taxon>
        <taxon>Burkholderiaceae</taxon>
        <taxon>Caballeronia</taxon>
    </lineage>
</organism>
<evidence type="ECO:0000256" key="1">
    <source>
        <dbReference type="ARBA" id="ARBA00001946"/>
    </source>
</evidence>
<dbReference type="GO" id="GO:0046872">
    <property type="term" value="F:metal ion binding"/>
    <property type="evidence" value="ECO:0007669"/>
    <property type="project" value="UniProtKB-KW"/>
</dbReference>
<dbReference type="EMBL" id="FCNW02000013">
    <property type="protein sequence ID" value="SAL39562.1"/>
    <property type="molecule type" value="Genomic_DNA"/>
</dbReference>
<dbReference type="SUPFAM" id="SSF54060">
    <property type="entry name" value="His-Me finger endonucleases"/>
    <property type="match status" value="1"/>
</dbReference>
<evidence type="ECO:0000259" key="13">
    <source>
        <dbReference type="SMART" id="SM00477"/>
    </source>
</evidence>
<dbReference type="GO" id="GO:0004519">
    <property type="term" value="F:endonuclease activity"/>
    <property type="evidence" value="ECO:0007669"/>
    <property type="project" value="UniProtKB-UniRule"/>
</dbReference>
<dbReference type="GO" id="GO:0016787">
    <property type="term" value="F:hydrolase activity"/>
    <property type="evidence" value="ECO:0007669"/>
    <property type="project" value="UniProtKB-KW"/>
</dbReference>
<keyword evidence="3 10" id="KW-0540">Nuclease</keyword>
<comment type="cofactor">
    <cofactor evidence="1 10">
        <name>Mg(2+)</name>
        <dbReference type="ChEBI" id="CHEBI:18420"/>
    </cofactor>
</comment>
<dbReference type="CDD" id="cd00091">
    <property type="entry name" value="NUC"/>
    <property type="match status" value="1"/>
</dbReference>
<accession>A0A158H5B2</accession>
<feature type="signal peptide" evidence="12">
    <location>
        <begin position="1"/>
        <end position="22"/>
    </location>
</feature>
<dbReference type="SMART" id="SM00892">
    <property type="entry name" value="Endonuclease_NS"/>
    <property type="match status" value="1"/>
</dbReference>
<dbReference type="STRING" id="326474.AWB65_02971"/>
<feature type="compositionally biased region" description="Basic and acidic residues" evidence="11">
    <location>
        <begin position="105"/>
        <end position="115"/>
    </location>
</feature>
<comment type="caution">
    <text evidence="15">The sequence shown here is derived from an EMBL/GenBank/DDBJ whole genome shotgun (WGS) entry which is preliminary data.</text>
</comment>
<dbReference type="Proteomes" id="UP000054977">
    <property type="component" value="Unassembled WGS sequence"/>
</dbReference>
<keyword evidence="6 10" id="KW-0378">Hydrolase</keyword>
<dbReference type="InterPro" id="IPR044929">
    <property type="entry name" value="DNA/RNA_non-sp_Endonuclease_sf"/>
</dbReference>
<dbReference type="PROSITE" id="PS01070">
    <property type="entry name" value="NUCLEASE_NON_SPEC"/>
    <property type="match status" value="1"/>
</dbReference>
<evidence type="ECO:0000259" key="14">
    <source>
        <dbReference type="SMART" id="SM00892"/>
    </source>
</evidence>
<dbReference type="RefSeq" id="WP_087667866.1">
    <property type="nucleotide sequence ID" value="NZ_FCNW02000013.1"/>
</dbReference>
<dbReference type="EC" id="3.1.30.-" evidence="10"/>
<dbReference type="Pfam" id="PF01223">
    <property type="entry name" value="Endonuclease_NS"/>
    <property type="match status" value="1"/>
</dbReference>
<feature type="active site" description="Proton acceptor" evidence="8">
    <location>
        <position position="115"/>
    </location>
</feature>
<evidence type="ECO:0000256" key="2">
    <source>
        <dbReference type="ARBA" id="ARBA00010052"/>
    </source>
</evidence>
<feature type="chain" id="PRO_5011114889" description="Endonuclease" evidence="12">
    <location>
        <begin position="23"/>
        <end position="253"/>
    </location>
</feature>
<evidence type="ECO:0000256" key="6">
    <source>
        <dbReference type="ARBA" id="ARBA00022801"/>
    </source>
</evidence>
<dbReference type="InterPro" id="IPR020821">
    <property type="entry name" value="ENPP1-3/EXOG-like_nuc-like"/>
</dbReference>
<keyword evidence="12" id="KW-0732">Signal</keyword>
<keyword evidence="7" id="KW-0460">Magnesium</keyword>
<evidence type="ECO:0000256" key="4">
    <source>
        <dbReference type="ARBA" id="ARBA00022723"/>
    </source>
</evidence>
<dbReference type="InterPro" id="IPR001604">
    <property type="entry name" value="Endo_G_ENPP1-like_dom"/>
</dbReference>